<feature type="compositionally biased region" description="Basic residues" evidence="1">
    <location>
        <begin position="1"/>
        <end position="16"/>
    </location>
</feature>
<dbReference type="AlphaFoldDB" id="A0A4Z2HCM1"/>
<evidence type="ECO:0000313" key="3">
    <source>
        <dbReference type="Proteomes" id="UP000314294"/>
    </source>
</evidence>
<evidence type="ECO:0000313" key="2">
    <source>
        <dbReference type="EMBL" id="TNN63618.1"/>
    </source>
</evidence>
<organism evidence="2 3">
    <name type="scientific">Liparis tanakae</name>
    <name type="common">Tanaka's snailfish</name>
    <dbReference type="NCBI Taxonomy" id="230148"/>
    <lineage>
        <taxon>Eukaryota</taxon>
        <taxon>Metazoa</taxon>
        <taxon>Chordata</taxon>
        <taxon>Craniata</taxon>
        <taxon>Vertebrata</taxon>
        <taxon>Euteleostomi</taxon>
        <taxon>Actinopterygii</taxon>
        <taxon>Neopterygii</taxon>
        <taxon>Teleostei</taxon>
        <taxon>Neoteleostei</taxon>
        <taxon>Acanthomorphata</taxon>
        <taxon>Eupercaria</taxon>
        <taxon>Perciformes</taxon>
        <taxon>Cottioidei</taxon>
        <taxon>Cottales</taxon>
        <taxon>Liparidae</taxon>
        <taxon>Liparis</taxon>
    </lineage>
</organism>
<dbReference type="Proteomes" id="UP000314294">
    <property type="component" value="Unassembled WGS sequence"/>
</dbReference>
<comment type="caution">
    <text evidence="2">The sequence shown here is derived from an EMBL/GenBank/DDBJ whole genome shotgun (WGS) entry which is preliminary data.</text>
</comment>
<accession>A0A4Z2HCM1</accession>
<keyword evidence="3" id="KW-1185">Reference proteome</keyword>
<evidence type="ECO:0000256" key="1">
    <source>
        <dbReference type="SAM" id="MobiDB-lite"/>
    </source>
</evidence>
<feature type="region of interest" description="Disordered" evidence="1">
    <location>
        <begin position="37"/>
        <end position="69"/>
    </location>
</feature>
<name>A0A4Z2HCM1_9TELE</name>
<protein>
    <submittedName>
        <fullName evidence="2">Uncharacterized protein</fullName>
    </submittedName>
</protein>
<dbReference type="EMBL" id="SRLO01000269">
    <property type="protein sequence ID" value="TNN63618.1"/>
    <property type="molecule type" value="Genomic_DNA"/>
</dbReference>
<gene>
    <name evidence="2" type="ORF">EYF80_026154</name>
</gene>
<feature type="region of interest" description="Disordered" evidence="1">
    <location>
        <begin position="1"/>
        <end position="20"/>
    </location>
</feature>
<proteinExistence type="predicted"/>
<sequence length="69" mass="7481">MAALLKGRRQGPHKKNVSGQIWSPGFVVDTCAVKSLGRGNAQQATRQEGKRKTPPGLVSRASPRTQDRI</sequence>
<reference evidence="2 3" key="1">
    <citation type="submission" date="2019-03" db="EMBL/GenBank/DDBJ databases">
        <title>First draft genome of Liparis tanakae, snailfish: a comprehensive survey of snailfish specific genes.</title>
        <authorList>
            <person name="Kim W."/>
            <person name="Song I."/>
            <person name="Jeong J.-H."/>
            <person name="Kim D."/>
            <person name="Kim S."/>
            <person name="Ryu S."/>
            <person name="Song J.Y."/>
            <person name="Lee S.K."/>
        </authorList>
    </citation>
    <scope>NUCLEOTIDE SEQUENCE [LARGE SCALE GENOMIC DNA]</scope>
    <source>
        <tissue evidence="2">Muscle</tissue>
    </source>
</reference>